<reference evidence="2" key="1">
    <citation type="submission" date="2021-01" db="EMBL/GenBank/DDBJ databases">
        <title>Whole genome shotgun sequence of Actinocatenispora rupis NBRC 107355.</title>
        <authorList>
            <person name="Komaki H."/>
            <person name="Tamura T."/>
        </authorList>
    </citation>
    <scope>NUCLEOTIDE SEQUENCE</scope>
    <source>
        <strain evidence="2">NBRC 107355</strain>
    </source>
</reference>
<dbReference type="Proteomes" id="UP000612808">
    <property type="component" value="Unassembled WGS sequence"/>
</dbReference>
<accession>A0A8J3J6V9</accession>
<dbReference type="EMBL" id="BOMB01000011">
    <property type="protein sequence ID" value="GID11169.1"/>
    <property type="molecule type" value="Genomic_DNA"/>
</dbReference>
<keyword evidence="3" id="KW-1185">Reference proteome</keyword>
<feature type="compositionally biased region" description="Pro residues" evidence="1">
    <location>
        <begin position="94"/>
        <end position="104"/>
    </location>
</feature>
<feature type="region of interest" description="Disordered" evidence="1">
    <location>
        <begin position="1"/>
        <end position="23"/>
    </location>
</feature>
<evidence type="ECO:0000256" key="1">
    <source>
        <dbReference type="SAM" id="MobiDB-lite"/>
    </source>
</evidence>
<comment type="caution">
    <text evidence="2">The sequence shown here is derived from an EMBL/GenBank/DDBJ whole genome shotgun (WGS) entry which is preliminary data.</text>
</comment>
<name>A0A8J3J6V9_9ACTN</name>
<dbReference type="AlphaFoldDB" id="A0A8J3J6V9"/>
<evidence type="ECO:0000313" key="3">
    <source>
        <dbReference type="Proteomes" id="UP000612808"/>
    </source>
</evidence>
<feature type="compositionally biased region" description="Polar residues" evidence="1">
    <location>
        <begin position="1"/>
        <end position="10"/>
    </location>
</feature>
<gene>
    <name evidence="2" type="ORF">Aru02nite_20580</name>
</gene>
<proteinExistence type="predicted"/>
<evidence type="ECO:0000313" key="2">
    <source>
        <dbReference type="EMBL" id="GID11169.1"/>
    </source>
</evidence>
<protein>
    <submittedName>
        <fullName evidence="2">Uncharacterized protein</fullName>
    </submittedName>
</protein>
<feature type="region of interest" description="Disordered" evidence="1">
    <location>
        <begin position="83"/>
        <end position="104"/>
    </location>
</feature>
<sequence length="104" mass="11430">MGTDSPQWTVWTRGGPPRAEGQGAVVVRRRGDRRADLVLPGDLVGLSHVTSEGCGHRHGDRYGGEWGNDVNGDLMRQDIKRRNFPTKRGGRSPRFPPFARPIGG</sequence>
<organism evidence="2 3">
    <name type="scientific">Actinocatenispora rupis</name>
    <dbReference type="NCBI Taxonomy" id="519421"/>
    <lineage>
        <taxon>Bacteria</taxon>
        <taxon>Bacillati</taxon>
        <taxon>Actinomycetota</taxon>
        <taxon>Actinomycetes</taxon>
        <taxon>Micromonosporales</taxon>
        <taxon>Micromonosporaceae</taxon>
        <taxon>Actinocatenispora</taxon>
    </lineage>
</organism>